<keyword evidence="2" id="KW-1185">Reference proteome</keyword>
<evidence type="ECO:0000313" key="2">
    <source>
        <dbReference type="Proteomes" id="UP001595947"/>
    </source>
</evidence>
<dbReference type="InterPro" id="IPR029033">
    <property type="entry name" value="His_PPase_superfam"/>
</dbReference>
<accession>A0ABV9YQM1</accession>
<protein>
    <submittedName>
        <fullName evidence="1">Histidine phosphatase family protein</fullName>
    </submittedName>
</protein>
<gene>
    <name evidence="1" type="ORF">ACFPBZ_23470</name>
</gene>
<dbReference type="EMBL" id="JBHSIV010000032">
    <property type="protein sequence ID" value="MFC5065195.1"/>
    <property type="molecule type" value="Genomic_DNA"/>
</dbReference>
<dbReference type="PANTHER" id="PTHR48100">
    <property type="entry name" value="BROAD-SPECIFICITY PHOSPHATASE YOR283W-RELATED"/>
    <property type="match status" value="1"/>
</dbReference>
<dbReference type="SMART" id="SM00855">
    <property type="entry name" value="PGAM"/>
    <property type="match status" value="1"/>
</dbReference>
<evidence type="ECO:0000313" key="1">
    <source>
        <dbReference type="EMBL" id="MFC5065195.1"/>
    </source>
</evidence>
<dbReference type="Proteomes" id="UP001595947">
    <property type="component" value="Unassembled WGS sequence"/>
</dbReference>
<dbReference type="PANTHER" id="PTHR48100:SF1">
    <property type="entry name" value="HISTIDINE PHOSPHATASE FAMILY PROTEIN-RELATED"/>
    <property type="match status" value="1"/>
</dbReference>
<organism evidence="1 2">
    <name type="scientific">Actinomycetospora atypica</name>
    <dbReference type="NCBI Taxonomy" id="1290095"/>
    <lineage>
        <taxon>Bacteria</taxon>
        <taxon>Bacillati</taxon>
        <taxon>Actinomycetota</taxon>
        <taxon>Actinomycetes</taxon>
        <taxon>Pseudonocardiales</taxon>
        <taxon>Pseudonocardiaceae</taxon>
        <taxon>Actinomycetospora</taxon>
    </lineage>
</organism>
<dbReference type="SUPFAM" id="SSF53254">
    <property type="entry name" value="Phosphoglycerate mutase-like"/>
    <property type="match status" value="1"/>
</dbReference>
<dbReference type="Gene3D" id="3.40.50.1240">
    <property type="entry name" value="Phosphoglycerate mutase-like"/>
    <property type="match status" value="1"/>
</dbReference>
<dbReference type="Pfam" id="PF00300">
    <property type="entry name" value="His_Phos_1"/>
    <property type="match status" value="1"/>
</dbReference>
<dbReference type="RefSeq" id="WP_378038530.1">
    <property type="nucleotide sequence ID" value="NZ_JBHSIV010000032.1"/>
</dbReference>
<dbReference type="InterPro" id="IPR050275">
    <property type="entry name" value="PGM_Phosphatase"/>
</dbReference>
<name>A0ABV9YQM1_9PSEU</name>
<reference evidence="2" key="1">
    <citation type="journal article" date="2019" name="Int. J. Syst. Evol. Microbiol.">
        <title>The Global Catalogue of Microorganisms (GCM) 10K type strain sequencing project: providing services to taxonomists for standard genome sequencing and annotation.</title>
        <authorList>
            <consortium name="The Broad Institute Genomics Platform"/>
            <consortium name="The Broad Institute Genome Sequencing Center for Infectious Disease"/>
            <person name="Wu L."/>
            <person name="Ma J."/>
        </authorList>
    </citation>
    <scope>NUCLEOTIDE SEQUENCE [LARGE SCALE GENOMIC DNA]</scope>
    <source>
        <strain evidence="2">CGMCC 4.7093</strain>
    </source>
</reference>
<proteinExistence type="predicted"/>
<dbReference type="InterPro" id="IPR013078">
    <property type="entry name" value="His_Pase_superF_clade-1"/>
</dbReference>
<dbReference type="CDD" id="cd07067">
    <property type="entry name" value="HP_PGM_like"/>
    <property type="match status" value="1"/>
</dbReference>
<sequence>MEMLLVRHGRPVSEHAADGGADPQLSEEGRRDAGLLAEYLASGMVPAPDAVWTSPMRRARETAGYLVDRMALPLRVDDRLAEFDAGAPSYVPVEEASDTEQAELWRALETGRWGAHRFDPDEFERRVRAAFDDVVGSGSGGVVAVVCHGGVINSYLGGLLARPRGMFCRLDYTSVSRVLASRRGHRQLGSLNETAHLRLVRPSGPG</sequence>
<comment type="caution">
    <text evidence="1">The sequence shown here is derived from an EMBL/GenBank/DDBJ whole genome shotgun (WGS) entry which is preliminary data.</text>
</comment>